<organism evidence="7 8">
    <name type="scientific">Lysinibacillus parviboronicapiens</name>
    <dbReference type="NCBI Taxonomy" id="436516"/>
    <lineage>
        <taxon>Bacteria</taxon>
        <taxon>Bacillati</taxon>
        <taxon>Bacillota</taxon>
        <taxon>Bacilli</taxon>
        <taxon>Bacillales</taxon>
        <taxon>Bacillaceae</taxon>
        <taxon>Lysinibacillus</taxon>
    </lineage>
</organism>
<comment type="similarity">
    <text evidence="2 4">Belongs to the GerABKA family.</text>
</comment>
<dbReference type="Proteomes" id="UP001549363">
    <property type="component" value="Unassembled WGS sequence"/>
</dbReference>
<feature type="transmembrane region" description="Helical" evidence="6">
    <location>
        <begin position="344"/>
        <end position="365"/>
    </location>
</feature>
<comment type="subcellular location">
    <subcellularLocation>
        <location evidence="4">Cell membrane</location>
    </subcellularLocation>
    <subcellularLocation>
        <location evidence="1">Membrane</location>
        <topology evidence="1">Multi-pass membrane protein</topology>
    </subcellularLocation>
</comment>
<protein>
    <submittedName>
        <fullName evidence="7">Spore germination protein KA</fullName>
    </submittedName>
</protein>
<proteinExistence type="inferred from homology"/>
<feature type="transmembrane region" description="Helical" evidence="6">
    <location>
        <begin position="319"/>
        <end position="337"/>
    </location>
</feature>
<dbReference type="Pfam" id="PF03323">
    <property type="entry name" value="GerA"/>
    <property type="match status" value="1"/>
</dbReference>
<sequence>MEQVITIKTLKELFQRSADVLFEQYNFNQHKVHFITCDSMIDQQLLNSVIVQRLQSLFEDISAELQEDNILKDLHIPNLQKVKTKEDAITLVYTGHVLLYFEKENFLFSSNIADKPNRKPEETRLELIVKGPRDDFIEDVFINIALIRKRIPTNSLSVETMEIGKRSKTTVAVLYFEDIANKNMLGIIKNQLNQVDIDVVFSGDLLMERLEKNDKVFPRHDYTGRPDFALQALSRGRIVILIDGVSYAIITPANMLLLFKIGEDNDYPIVVSSLERLLRIVAILISILMPGFWLALSTFHQEQLPVLLLATIVQSRTGLPFPTVIEILLMLFMFELFREANLRLPSVISGTMSVVGGLIIGDAAIKAGVTSPSMVVVIAISSIAAFTLVNQSFVTAMSIFRLIIVIASAFLGLFGFFMSLFFIILYAANIRVLGVPYLNIAAEFNWQDIKKSLVRATPKGYSKRPEFLNPQDKTRAPSKN</sequence>
<dbReference type="PANTHER" id="PTHR22550:SF9">
    <property type="entry name" value="STAGE V SPORULATION PROTEIN AF"/>
    <property type="match status" value="1"/>
</dbReference>
<dbReference type="PIRSF" id="PIRSF005690">
    <property type="entry name" value="GerBA"/>
    <property type="match status" value="1"/>
</dbReference>
<feature type="transmembrane region" description="Helical" evidence="6">
    <location>
        <begin position="371"/>
        <end position="390"/>
    </location>
</feature>
<evidence type="ECO:0000256" key="1">
    <source>
        <dbReference type="ARBA" id="ARBA00004141"/>
    </source>
</evidence>
<keyword evidence="3 4" id="KW-0472">Membrane</keyword>
<dbReference type="RefSeq" id="WP_107926893.1">
    <property type="nucleotide sequence ID" value="NZ_CP073713.1"/>
</dbReference>
<evidence type="ECO:0000256" key="6">
    <source>
        <dbReference type="SAM" id="Phobius"/>
    </source>
</evidence>
<keyword evidence="6" id="KW-0812">Transmembrane</keyword>
<evidence type="ECO:0000256" key="4">
    <source>
        <dbReference type="PIRNR" id="PIRNR005690"/>
    </source>
</evidence>
<keyword evidence="8" id="KW-1185">Reference proteome</keyword>
<evidence type="ECO:0000313" key="7">
    <source>
        <dbReference type="EMBL" id="MET4560045.1"/>
    </source>
</evidence>
<evidence type="ECO:0000256" key="3">
    <source>
        <dbReference type="ARBA" id="ARBA00023136"/>
    </source>
</evidence>
<evidence type="ECO:0000313" key="8">
    <source>
        <dbReference type="Proteomes" id="UP001549363"/>
    </source>
</evidence>
<dbReference type="InterPro" id="IPR004995">
    <property type="entry name" value="Spore_Ger"/>
</dbReference>
<gene>
    <name evidence="7" type="ORF">ABIA69_001188</name>
</gene>
<feature type="transmembrane region" description="Helical" evidence="6">
    <location>
        <begin position="280"/>
        <end position="299"/>
    </location>
</feature>
<dbReference type="InterPro" id="IPR050768">
    <property type="entry name" value="UPF0353/GerABKA_families"/>
</dbReference>
<evidence type="ECO:0000256" key="2">
    <source>
        <dbReference type="ARBA" id="ARBA00005278"/>
    </source>
</evidence>
<dbReference type="EMBL" id="JBEPSB010000003">
    <property type="protein sequence ID" value="MET4560045.1"/>
    <property type="molecule type" value="Genomic_DNA"/>
</dbReference>
<reference evidence="7 8" key="1">
    <citation type="submission" date="2024-06" db="EMBL/GenBank/DDBJ databases">
        <title>Sorghum-associated microbial communities from plants grown in Nebraska, USA.</title>
        <authorList>
            <person name="Schachtman D."/>
        </authorList>
    </citation>
    <scope>NUCLEOTIDE SEQUENCE [LARGE SCALE GENOMIC DNA]</scope>
    <source>
        <strain evidence="7 8">736</strain>
    </source>
</reference>
<feature type="region of interest" description="Disordered" evidence="5">
    <location>
        <begin position="461"/>
        <end position="480"/>
    </location>
</feature>
<keyword evidence="6" id="KW-1133">Transmembrane helix</keyword>
<comment type="caution">
    <text evidence="7">The sequence shown here is derived from an EMBL/GenBank/DDBJ whole genome shotgun (WGS) entry which is preliminary data.</text>
</comment>
<accession>A0ABV2PGK6</accession>
<feature type="transmembrane region" description="Helical" evidence="6">
    <location>
        <begin position="238"/>
        <end position="259"/>
    </location>
</feature>
<feature type="transmembrane region" description="Helical" evidence="6">
    <location>
        <begin position="402"/>
        <end position="428"/>
    </location>
</feature>
<evidence type="ECO:0000256" key="5">
    <source>
        <dbReference type="SAM" id="MobiDB-lite"/>
    </source>
</evidence>
<dbReference type="PANTHER" id="PTHR22550">
    <property type="entry name" value="SPORE GERMINATION PROTEIN"/>
    <property type="match status" value="1"/>
</dbReference>
<name>A0ABV2PGK6_9BACI</name>